<dbReference type="GO" id="GO:0016020">
    <property type="term" value="C:membrane"/>
    <property type="evidence" value="ECO:0007669"/>
    <property type="project" value="UniProtKB-SubCell"/>
</dbReference>
<keyword evidence="3" id="KW-0813">Transport</keyword>
<dbReference type="GO" id="GO:0022857">
    <property type="term" value="F:transmembrane transporter activity"/>
    <property type="evidence" value="ECO:0007669"/>
    <property type="project" value="InterPro"/>
</dbReference>
<feature type="transmembrane region" description="Helical" evidence="8">
    <location>
        <begin position="209"/>
        <end position="230"/>
    </location>
</feature>
<feature type="transmembrane region" description="Helical" evidence="8">
    <location>
        <begin position="376"/>
        <end position="393"/>
    </location>
</feature>
<comment type="caution">
    <text evidence="10">The sequence shown here is derived from an EMBL/GenBank/DDBJ whole genome shotgun (WGS) entry which is preliminary data.</text>
</comment>
<proteinExistence type="inferred from homology"/>
<accession>A0A9Q0QFS8</accession>
<dbReference type="AlphaFoldDB" id="A0A9Q0QFS8"/>
<dbReference type="PIRSF" id="PIRSF002808">
    <property type="entry name" value="Hexose_phosphate_transp"/>
    <property type="match status" value="1"/>
</dbReference>
<dbReference type="OrthoDB" id="3639251at2759"/>
<dbReference type="InterPro" id="IPR011701">
    <property type="entry name" value="MFS"/>
</dbReference>
<reference evidence="10" key="1">
    <citation type="submission" date="2022-11" db="EMBL/GenBank/DDBJ databases">
        <authorList>
            <person name="Hyden B.L."/>
            <person name="Feng K."/>
            <person name="Yates T."/>
            <person name="Jawdy S."/>
            <person name="Smart L.B."/>
            <person name="Muchero W."/>
        </authorList>
    </citation>
    <scope>NUCLEOTIDE SEQUENCE</scope>
    <source>
        <tissue evidence="10">Shoot tip</tissue>
    </source>
</reference>
<dbReference type="InterPro" id="IPR036259">
    <property type="entry name" value="MFS_trans_sf"/>
</dbReference>
<evidence type="ECO:0000256" key="8">
    <source>
        <dbReference type="SAM" id="Phobius"/>
    </source>
</evidence>
<dbReference type="Gene3D" id="1.20.1250.20">
    <property type="entry name" value="MFS general substrate transporter like domains"/>
    <property type="match status" value="2"/>
</dbReference>
<feature type="domain" description="Major facilitator superfamily (MFS) profile" evidence="9">
    <location>
        <begin position="41"/>
        <end position="500"/>
    </location>
</feature>
<dbReference type="EMBL" id="JAPFFK010000016">
    <property type="protein sequence ID" value="KAJ6705774.1"/>
    <property type="molecule type" value="Genomic_DNA"/>
</dbReference>
<keyword evidence="11" id="KW-1185">Reference proteome</keyword>
<dbReference type="InterPro" id="IPR000849">
    <property type="entry name" value="Sugar_P_transporter"/>
</dbReference>
<dbReference type="FunFam" id="1.20.1250.20:FF:000028">
    <property type="entry name" value="Sugar phosphate exchanger 3 isoform 1"/>
    <property type="match status" value="1"/>
</dbReference>
<evidence type="ECO:0000256" key="7">
    <source>
        <dbReference type="ARBA" id="ARBA00023136"/>
    </source>
</evidence>
<dbReference type="PROSITE" id="PS50850">
    <property type="entry name" value="MFS"/>
    <property type="match status" value="1"/>
</dbReference>
<feature type="transmembrane region" description="Helical" evidence="8">
    <location>
        <begin position="476"/>
        <end position="496"/>
    </location>
</feature>
<feature type="transmembrane region" description="Helical" evidence="8">
    <location>
        <begin position="30"/>
        <end position="50"/>
    </location>
</feature>
<comment type="similarity">
    <text evidence="2">Belongs to the major facilitator superfamily. Organophosphate:Pi antiporter (OPA) (TC 2.A.1.4) family.</text>
</comment>
<dbReference type="GO" id="GO:0055062">
    <property type="term" value="P:phosphate ion homeostasis"/>
    <property type="evidence" value="ECO:0007669"/>
    <property type="project" value="UniProtKB-ARBA"/>
</dbReference>
<keyword evidence="7 8" id="KW-0472">Membrane</keyword>
<comment type="subcellular location">
    <subcellularLocation>
        <location evidence="1">Membrane</location>
        <topology evidence="1">Multi-pass membrane protein</topology>
    </subcellularLocation>
</comment>
<protein>
    <submittedName>
        <fullName evidence="10">MAJOR FACILITATOR SUPERFAMILY TRANSPORTER 16 ISOFORM B</fullName>
    </submittedName>
</protein>
<keyword evidence="4" id="KW-0762">Sugar transport</keyword>
<evidence type="ECO:0000256" key="6">
    <source>
        <dbReference type="ARBA" id="ARBA00022989"/>
    </source>
</evidence>
<feature type="transmembrane region" description="Helical" evidence="8">
    <location>
        <begin position="110"/>
        <end position="129"/>
    </location>
</feature>
<keyword evidence="5 8" id="KW-0812">Transmembrane</keyword>
<gene>
    <name evidence="10" type="ORF">OIU79_010446</name>
</gene>
<evidence type="ECO:0000313" key="11">
    <source>
        <dbReference type="Proteomes" id="UP001151532"/>
    </source>
</evidence>
<dbReference type="Proteomes" id="UP001151532">
    <property type="component" value="Chromosome 3"/>
</dbReference>
<dbReference type="SUPFAM" id="SSF103473">
    <property type="entry name" value="MFS general substrate transporter"/>
    <property type="match status" value="1"/>
</dbReference>
<evidence type="ECO:0000256" key="5">
    <source>
        <dbReference type="ARBA" id="ARBA00022692"/>
    </source>
</evidence>
<reference evidence="10" key="2">
    <citation type="journal article" date="2023" name="Int. J. Mol. Sci.">
        <title>De Novo Assembly and Annotation of 11 Diverse Shrub Willow (Salix) Genomes Reveals Novel Gene Organization in Sex-Linked Regions.</title>
        <authorList>
            <person name="Hyden B."/>
            <person name="Feng K."/>
            <person name="Yates T.B."/>
            <person name="Jawdy S."/>
            <person name="Cereghino C."/>
            <person name="Smart L.B."/>
            <person name="Muchero W."/>
        </authorList>
    </citation>
    <scope>NUCLEOTIDE SEQUENCE</scope>
    <source>
        <tissue evidence="10">Shoot tip</tissue>
    </source>
</reference>
<keyword evidence="6 8" id="KW-1133">Transmembrane helix</keyword>
<evidence type="ECO:0000313" key="10">
    <source>
        <dbReference type="EMBL" id="KAJ6705774.1"/>
    </source>
</evidence>
<feature type="transmembrane region" description="Helical" evidence="8">
    <location>
        <begin position="405"/>
        <end position="430"/>
    </location>
</feature>
<name>A0A9Q0QFS8_SALPP</name>
<sequence length="523" mass="56024">MNSILDPVERNQNKPPLGIRFLECIKRRRLSYGTHQAIVLIVTFLAYASYHAARKTTSIVKSTLDPNSSEMGLNFVPWRITYSCEPAERKRFSLKLGDGWAPFNASDGTALLGELDLAFLAVYAIGMFFSGHIGDRMNLRIFLTIGMVGTGIFTSLFGVGFWANVHNFYYYLIVQMIAGMFQSTGWPSVVAVVGNWFGKRKRGLIMGIWNAHTSVGNISGSLIAAAMLSYGWGWSFVLPGLLIAFVGLLVFLLLPVSPEAVGADKDEDESNSPNKAGDGVTEPLLASESDVKQEAVGFIEAWKIPGVAPFALCLFFSKLVAYTFLYWLPFYISHTAIDGKYLSDGTSGNLSTLFDVGGVVGGILAGHVSDRLDARAITAASFMYCAIPALFFYRSYGHLSLGLNLALMFITGIFVNGPYALITTAVSADLGTHSSLRGNSRALATVTSIIDGTGSVGAALGPLLTGYISSKSWSAVFTMLMAAALVAGLLLTRLVVAEVAAKIAASRSQGSPTSRAPAAPFDV</sequence>
<dbReference type="PANTHER" id="PTHR43184:SF15">
    <property type="entry name" value="GLYCEROL-3-PHOSPHATE TRANSPORTER 1-RELATED"/>
    <property type="match status" value="1"/>
</dbReference>
<organism evidence="10 11">
    <name type="scientific">Salix purpurea</name>
    <name type="common">Purple osier willow</name>
    <dbReference type="NCBI Taxonomy" id="77065"/>
    <lineage>
        <taxon>Eukaryota</taxon>
        <taxon>Viridiplantae</taxon>
        <taxon>Streptophyta</taxon>
        <taxon>Embryophyta</taxon>
        <taxon>Tracheophyta</taxon>
        <taxon>Spermatophyta</taxon>
        <taxon>Magnoliopsida</taxon>
        <taxon>eudicotyledons</taxon>
        <taxon>Gunneridae</taxon>
        <taxon>Pentapetalae</taxon>
        <taxon>rosids</taxon>
        <taxon>fabids</taxon>
        <taxon>Malpighiales</taxon>
        <taxon>Salicaceae</taxon>
        <taxon>Saliceae</taxon>
        <taxon>Salix</taxon>
    </lineage>
</organism>
<evidence type="ECO:0000256" key="4">
    <source>
        <dbReference type="ARBA" id="ARBA00022597"/>
    </source>
</evidence>
<evidence type="ECO:0000256" key="3">
    <source>
        <dbReference type="ARBA" id="ARBA00022448"/>
    </source>
</evidence>
<feature type="transmembrane region" description="Helical" evidence="8">
    <location>
        <begin position="169"/>
        <end position="197"/>
    </location>
</feature>
<dbReference type="InterPro" id="IPR020846">
    <property type="entry name" value="MFS_dom"/>
</dbReference>
<feature type="transmembrane region" description="Helical" evidence="8">
    <location>
        <begin position="141"/>
        <end position="163"/>
    </location>
</feature>
<evidence type="ECO:0000259" key="9">
    <source>
        <dbReference type="PROSITE" id="PS50850"/>
    </source>
</evidence>
<dbReference type="FunFam" id="1.20.1250.20:FF:000050">
    <property type="entry name" value="glucose-6-phosphate exchanger SLC37A2 isoform X1"/>
    <property type="match status" value="1"/>
</dbReference>
<dbReference type="Pfam" id="PF07690">
    <property type="entry name" value="MFS_1"/>
    <property type="match status" value="1"/>
</dbReference>
<evidence type="ECO:0000256" key="1">
    <source>
        <dbReference type="ARBA" id="ARBA00004141"/>
    </source>
</evidence>
<evidence type="ECO:0000256" key="2">
    <source>
        <dbReference type="ARBA" id="ARBA00009598"/>
    </source>
</evidence>
<feature type="transmembrane region" description="Helical" evidence="8">
    <location>
        <begin position="307"/>
        <end position="328"/>
    </location>
</feature>
<dbReference type="PANTHER" id="PTHR43184">
    <property type="entry name" value="MAJOR FACILITATOR SUPERFAMILY TRANSPORTER 16, ISOFORM B"/>
    <property type="match status" value="1"/>
</dbReference>
<feature type="transmembrane region" description="Helical" evidence="8">
    <location>
        <begin position="236"/>
        <end position="256"/>
    </location>
</feature>